<dbReference type="Proteomes" id="UP000053890">
    <property type="component" value="Unassembled WGS sequence"/>
</dbReference>
<feature type="compositionally biased region" description="Basic residues" evidence="1">
    <location>
        <begin position="16"/>
        <end position="38"/>
    </location>
</feature>
<sequence length="145" mass="16945">HAAPPLAQPPHDQQQHRRRRLRHRAWRHQGRGRHRRRRHLARACRHRRRVPCRRAHHPPRVCQHPRPRAHWCRPRRLQRAPAAAGQGPRRHQFGRRPQEARVSVPGRAHEPPSNPTVCCTTCVPPRCTRAPCFVPSLQSKVSVSS</sequence>
<protein>
    <submittedName>
        <fullName evidence="2">Uncharacterized protein</fullName>
    </submittedName>
</protein>
<keyword evidence="3" id="KW-1185">Reference proteome</keyword>
<evidence type="ECO:0000256" key="1">
    <source>
        <dbReference type="SAM" id="MobiDB-lite"/>
    </source>
</evidence>
<name>A0A194S4L7_RHOGW</name>
<dbReference type="AlphaFoldDB" id="A0A194S4L7"/>
<feature type="region of interest" description="Disordered" evidence="1">
    <location>
        <begin position="1"/>
        <end position="38"/>
    </location>
</feature>
<organism evidence="2 3">
    <name type="scientific">Rhodotorula graminis (strain WP1)</name>
    <dbReference type="NCBI Taxonomy" id="578459"/>
    <lineage>
        <taxon>Eukaryota</taxon>
        <taxon>Fungi</taxon>
        <taxon>Dikarya</taxon>
        <taxon>Basidiomycota</taxon>
        <taxon>Pucciniomycotina</taxon>
        <taxon>Microbotryomycetes</taxon>
        <taxon>Sporidiobolales</taxon>
        <taxon>Sporidiobolaceae</taxon>
        <taxon>Rhodotorula</taxon>
    </lineage>
</organism>
<dbReference type="RefSeq" id="XP_018271732.1">
    <property type="nucleotide sequence ID" value="XM_018418915.1"/>
</dbReference>
<accession>A0A194S4L7</accession>
<reference evidence="2 3" key="1">
    <citation type="journal article" date="2015" name="Front. Microbiol.">
        <title>Genome sequence of the plant growth promoting endophytic yeast Rhodotorula graminis WP1.</title>
        <authorList>
            <person name="Firrincieli A."/>
            <person name="Otillar R."/>
            <person name="Salamov A."/>
            <person name="Schmutz J."/>
            <person name="Khan Z."/>
            <person name="Redman R.S."/>
            <person name="Fleck N.D."/>
            <person name="Lindquist E."/>
            <person name="Grigoriev I.V."/>
            <person name="Doty S.L."/>
        </authorList>
    </citation>
    <scope>NUCLEOTIDE SEQUENCE [LARGE SCALE GENOMIC DNA]</scope>
    <source>
        <strain evidence="2 3">WP1</strain>
    </source>
</reference>
<proteinExistence type="predicted"/>
<feature type="non-terminal residue" evidence="2">
    <location>
        <position position="1"/>
    </location>
</feature>
<dbReference type="GeneID" id="28979362"/>
<feature type="region of interest" description="Disordered" evidence="1">
    <location>
        <begin position="78"/>
        <end position="110"/>
    </location>
</feature>
<evidence type="ECO:0000313" key="3">
    <source>
        <dbReference type="Proteomes" id="UP000053890"/>
    </source>
</evidence>
<feature type="non-terminal residue" evidence="2">
    <location>
        <position position="145"/>
    </location>
</feature>
<gene>
    <name evidence="2" type="ORF">RHOBADRAFT_66262</name>
</gene>
<evidence type="ECO:0000313" key="2">
    <source>
        <dbReference type="EMBL" id="KPV75683.1"/>
    </source>
</evidence>
<dbReference type="EMBL" id="KQ474077">
    <property type="protein sequence ID" value="KPV75683.1"/>
    <property type="molecule type" value="Genomic_DNA"/>
</dbReference>